<reference evidence="2 3" key="1">
    <citation type="submission" date="2016-10" db="EMBL/GenBank/DDBJ databases">
        <authorList>
            <person name="de Groot N.N."/>
        </authorList>
    </citation>
    <scope>NUCLEOTIDE SEQUENCE [LARGE SCALE GENOMIC DNA]</scope>
    <source>
        <strain evidence="2 3">DSM 12992</strain>
    </source>
</reference>
<dbReference type="AlphaFoldDB" id="A0A1I1GVP7"/>
<proteinExistence type="predicted"/>
<dbReference type="RefSeq" id="WP_278320172.1">
    <property type="nucleotide sequence ID" value="NZ_FOMG01000001.1"/>
</dbReference>
<keyword evidence="1" id="KW-1133">Transmembrane helix</keyword>
<keyword evidence="1" id="KW-0472">Membrane</keyword>
<keyword evidence="3" id="KW-1185">Reference proteome</keyword>
<name>A0A1I1GVP7_9CLOT</name>
<protein>
    <submittedName>
        <fullName evidence="2">BhlA holin family protein</fullName>
    </submittedName>
</protein>
<dbReference type="Pfam" id="PF10960">
    <property type="entry name" value="Holin_BhlA"/>
    <property type="match status" value="1"/>
</dbReference>
<gene>
    <name evidence="2" type="ORF">SAMN05421842_10169</name>
</gene>
<sequence length="78" mass="9429">MIIFIKTDVDYIEQELLKMSLSYGIFAMLFVYLFFYMLKDSKAREVKYQKIIDKLTNKFAIVEKIKNDVDYIREKISK</sequence>
<evidence type="ECO:0000313" key="2">
    <source>
        <dbReference type="EMBL" id="SFC15362.1"/>
    </source>
</evidence>
<feature type="transmembrane region" description="Helical" evidence="1">
    <location>
        <begin position="20"/>
        <end position="38"/>
    </location>
</feature>
<dbReference type="InterPro" id="IPR024405">
    <property type="entry name" value="Phage_BhlA/UviB"/>
</dbReference>
<organism evidence="2 3">
    <name type="scientific">Clostridium uliginosum</name>
    <dbReference type="NCBI Taxonomy" id="119641"/>
    <lineage>
        <taxon>Bacteria</taxon>
        <taxon>Bacillati</taxon>
        <taxon>Bacillota</taxon>
        <taxon>Clostridia</taxon>
        <taxon>Eubacteriales</taxon>
        <taxon>Clostridiaceae</taxon>
        <taxon>Clostridium</taxon>
    </lineage>
</organism>
<dbReference type="EMBL" id="FOMG01000001">
    <property type="protein sequence ID" value="SFC15362.1"/>
    <property type="molecule type" value="Genomic_DNA"/>
</dbReference>
<keyword evidence="1" id="KW-0812">Transmembrane</keyword>
<dbReference type="Proteomes" id="UP000199263">
    <property type="component" value="Unassembled WGS sequence"/>
</dbReference>
<dbReference type="STRING" id="119641.SAMN05421842_10169"/>
<evidence type="ECO:0000313" key="3">
    <source>
        <dbReference type="Proteomes" id="UP000199263"/>
    </source>
</evidence>
<evidence type="ECO:0000256" key="1">
    <source>
        <dbReference type="SAM" id="Phobius"/>
    </source>
</evidence>
<accession>A0A1I1GVP7</accession>